<dbReference type="EMBL" id="JAADJG010000368">
    <property type="protein sequence ID" value="KAF4447938.1"/>
    <property type="molecule type" value="Genomic_DNA"/>
</dbReference>
<organism evidence="7 8">
    <name type="scientific">Fusarium austroafricanum</name>
    <dbReference type="NCBI Taxonomy" id="2364996"/>
    <lineage>
        <taxon>Eukaryota</taxon>
        <taxon>Fungi</taxon>
        <taxon>Dikarya</taxon>
        <taxon>Ascomycota</taxon>
        <taxon>Pezizomycotina</taxon>
        <taxon>Sordariomycetes</taxon>
        <taxon>Hypocreomycetidae</taxon>
        <taxon>Hypocreales</taxon>
        <taxon>Nectriaceae</taxon>
        <taxon>Fusarium</taxon>
        <taxon>Fusarium concolor species complex</taxon>
    </lineage>
</organism>
<accession>A0A8H4KE71</accession>
<comment type="caution">
    <text evidence="7">The sequence shown here is derived from an EMBL/GenBank/DDBJ whole genome shotgun (WGS) entry which is preliminary data.</text>
</comment>
<dbReference type="InterPro" id="IPR002938">
    <property type="entry name" value="FAD-bd"/>
</dbReference>
<keyword evidence="5" id="KW-0503">Monooxygenase</keyword>
<dbReference type="OrthoDB" id="1878542at2759"/>
<evidence type="ECO:0000256" key="4">
    <source>
        <dbReference type="ARBA" id="ARBA00023002"/>
    </source>
</evidence>
<dbReference type="GO" id="GO:0071949">
    <property type="term" value="F:FAD binding"/>
    <property type="evidence" value="ECO:0007669"/>
    <property type="project" value="InterPro"/>
</dbReference>
<dbReference type="InterPro" id="IPR050493">
    <property type="entry name" value="FAD-dep_Monooxygenase_BioMet"/>
</dbReference>
<evidence type="ECO:0000313" key="7">
    <source>
        <dbReference type="EMBL" id="KAF4447938.1"/>
    </source>
</evidence>
<proteinExistence type="inferred from homology"/>
<dbReference type="SUPFAM" id="SSF54373">
    <property type="entry name" value="FAD-linked reductases, C-terminal domain"/>
    <property type="match status" value="1"/>
</dbReference>
<dbReference type="PRINTS" id="PR00420">
    <property type="entry name" value="RNGMNOXGNASE"/>
</dbReference>
<evidence type="ECO:0000256" key="1">
    <source>
        <dbReference type="ARBA" id="ARBA00007992"/>
    </source>
</evidence>
<dbReference type="Gene3D" id="3.50.50.60">
    <property type="entry name" value="FAD/NAD(P)-binding domain"/>
    <property type="match status" value="1"/>
</dbReference>
<dbReference type="Proteomes" id="UP000605986">
    <property type="component" value="Unassembled WGS sequence"/>
</dbReference>
<dbReference type="AlphaFoldDB" id="A0A8H4KE71"/>
<evidence type="ECO:0000256" key="2">
    <source>
        <dbReference type="ARBA" id="ARBA00022630"/>
    </source>
</evidence>
<comment type="similarity">
    <text evidence="1">Belongs to the paxM FAD-dependent monooxygenase family.</text>
</comment>
<evidence type="ECO:0000256" key="3">
    <source>
        <dbReference type="ARBA" id="ARBA00022827"/>
    </source>
</evidence>
<dbReference type="SUPFAM" id="SSF51905">
    <property type="entry name" value="FAD/NAD(P)-binding domain"/>
    <property type="match status" value="1"/>
</dbReference>
<sequence length="436" mass="48243">MSDYKDLKVSIIGAGMGGLAAALALAKKGFKEIHIFEDAPALGFVGAGIQMAPNMIRILDQLGVWANSAIKKDATQVQELVIHDGATNKLLARVSMRDIGDKYGYPHFTGHRASLAEGLYEGAKSQPSVRFHFRNTFQYVLSFGPNQVKFVIKDQYGKMHTLETDILIGADGIKSTVRESILRHLNVSAEVQETGTAAYRILIKRKQLEPYPDLLEMLDSNAARRWIGEKRHIMAYPIHNHTIFNIATAQPDVNFAGATNATWTNLGDKTAMKRVFADFGPTVRQLLDLVPEGDVVEWRLRCHKPLSTWTCGAVALLGDACHPTLPHLSQGAAMAIEDAATLAETLSMIPNGVKDREAIAKTLKVYELLRKPRAGKRREERDRQFAAAETGPAAIPDKWASPEVQKMIYEHDCISDTQERFHSIYATAANKISSRL</sequence>
<dbReference type="GO" id="GO:0004497">
    <property type="term" value="F:monooxygenase activity"/>
    <property type="evidence" value="ECO:0007669"/>
    <property type="project" value="UniProtKB-KW"/>
</dbReference>
<dbReference type="PANTHER" id="PTHR13789">
    <property type="entry name" value="MONOOXYGENASE"/>
    <property type="match status" value="1"/>
</dbReference>
<keyword evidence="3" id="KW-0274">FAD</keyword>
<evidence type="ECO:0000313" key="8">
    <source>
        <dbReference type="Proteomes" id="UP000605986"/>
    </source>
</evidence>
<keyword evidence="4" id="KW-0560">Oxidoreductase</keyword>
<protein>
    <submittedName>
        <fullName evidence="7">Salicylate hydroxylase</fullName>
    </submittedName>
</protein>
<feature type="domain" description="FAD-binding" evidence="6">
    <location>
        <begin position="7"/>
        <end position="374"/>
    </location>
</feature>
<keyword evidence="2" id="KW-0285">Flavoprotein</keyword>
<dbReference type="PANTHER" id="PTHR13789:SF147">
    <property type="entry name" value="PUTATIVE (AFU_ORTHOLOGUE AFUA_2G01950)-RELATED"/>
    <property type="match status" value="1"/>
</dbReference>
<evidence type="ECO:0000259" key="6">
    <source>
        <dbReference type="Pfam" id="PF01494"/>
    </source>
</evidence>
<name>A0A8H4KE71_9HYPO</name>
<keyword evidence="8" id="KW-1185">Reference proteome</keyword>
<dbReference type="InterPro" id="IPR036188">
    <property type="entry name" value="FAD/NAD-bd_sf"/>
</dbReference>
<evidence type="ECO:0000256" key="5">
    <source>
        <dbReference type="ARBA" id="ARBA00023033"/>
    </source>
</evidence>
<dbReference type="Pfam" id="PF01494">
    <property type="entry name" value="FAD_binding_3"/>
    <property type="match status" value="1"/>
</dbReference>
<reference evidence="7" key="1">
    <citation type="submission" date="2020-01" db="EMBL/GenBank/DDBJ databases">
        <title>Identification and distribution of gene clusters putatively required for synthesis of sphingolipid metabolism inhibitors in phylogenetically diverse species of the filamentous fungus Fusarium.</title>
        <authorList>
            <person name="Kim H.-S."/>
            <person name="Busman M."/>
            <person name="Brown D.W."/>
            <person name="Divon H."/>
            <person name="Uhlig S."/>
            <person name="Proctor R.H."/>
        </authorList>
    </citation>
    <scope>NUCLEOTIDE SEQUENCE</scope>
    <source>
        <strain evidence="7">NRRL 53441</strain>
    </source>
</reference>
<gene>
    <name evidence="7" type="ORF">F53441_8597</name>
</gene>